<evidence type="ECO:0000256" key="3">
    <source>
        <dbReference type="ARBA" id="ARBA00022483"/>
    </source>
</evidence>
<dbReference type="PANTHER" id="PTHR21426">
    <property type="entry name" value="EXOCYST COMPLEX COMPONENT 8"/>
    <property type="match status" value="1"/>
</dbReference>
<evidence type="ECO:0000256" key="4">
    <source>
        <dbReference type="ARBA" id="ARBA00022927"/>
    </source>
</evidence>
<gene>
    <name evidence="7" type="ORF">LIPSTDRAFT_5296</name>
</gene>
<evidence type="ECO:0000256" key="1">
    <source>
        <dbReference type="ARBA" id="ARBA00007210"/>
    </source>
</evidence>
<evidence type="ECO:0000256" key="5">
    <source>
        <dbReference type="SAM" id="MobiDB-lite"/>
    </source>
</evidence>
<feature type="compositionally biased region" description="Polar residues" evidence="5">
    <location>
        <begin position="571"/>
        <end position="582"/>
    </location>
</feature>
<dbReference type="EMBL" id="KV454298">
    <property type="protein sequence ID" value="ODQ71287.1"/>
    <property type="molecule type" value="Genomic_DNA"/>
</dbReference>
<evidence type="ECO:0000256" key="2">
    <source>
        <dbReference type="ARBA" id="ARBA00022448"/>
    </source>
</evidence>
<dbReference type="InterPro" id="IPR042561">
    <property type="entry name" value="Exo84_C_1"/>
</dbReference>
<feature type="domain" description="Exocyst component Exo84 C-terminal" evidence="6">
    <location>
        <begin position="357"/>
        <end position="546"/>
    </location>
</feature>
<dbReference type="InterPro" id="IPR033961">
    <property type="entry name" value="Exo84"/>
</dbReference>
<keyword evidence="2" id="KW-0813">Transport</keyword>
<evidence type="ECO:0000313" key="8">
    <source>
        <dbReference type="Proteomes" id="UP000094385"/>
    </source>
</evidence>
<feature type="compositionally biased region" description="Polar residues" evidence="5">
    <location>
        <begin position="119"/>
        <end position="156"/>
    </location>
</feature>
<feature type="compositionally biased region" description="Polar residues" evidence="5">
    <location>
        <begin position="36"/>
        <end position="50"/>
    </location>
</feature>
<dbReference type="STRING" id="675824.A0A1E3Q2N8"/>
<dbReference type="GO" id="GO:0015031">
    <property type="term" value="P:protein transport"/>
    <property type="evidence" value="ECO:0007669"/>
    <property type="project" value="UniProtKB-KW"/>
</dbReference>
<dbReference type="PANTHER" id="PTHR21426:SF12">
    <property type="entry name" value="EXOCYST COMPLEX COMPONENT 8"/>
    <property type="match status" value="1"/>
</dbReference>
<dbReference type="GO" id="GO:0006887">
    <property type="term" value="P:exocytosis"/>
    <property type="evidence" value="ECO:0007669"/>
    <property type="project" value="UniProtKB-KW"/>
</dbReference>
<keyword evidence="4" id="KW-0653">Protein transport</keyword>
<dbReference type="Pfam" id="PF08700">
    <property type="entry name" value="VPS51_Exo84_N"/>
    <property type="match status" value="1"/>
</dbReference>
<sequence>MNGISEVKAKESKDHKPRRKRRPTMSNALSAAGTHNPRQSIIPSMSSNVKGLSATGPEQDHHEKVGTLLKRYSTRFPASGFGSSKNKKKGEKEKYKNGLLAPENIPTIAETSYPHLPSSLPSATRTETSRSADPSFPTRQPTLVSGTSSQSIQTLGSGRAHDLPVLPGLDEKNYSIPVKDFQDGEFDPHKYVQTQLMDSADYQVRDYLDKLRQTQEQVSKDMQRNLFNSYSQFVLISSEIKTLEQEIRSTRNMMNELSSLVVDMHISDKDSDGTTGPKDGNKEEIVDMPILRRQTTRQRNNNWQASAASSVVASPVLASGPIPDNGELFQSPSPKLVGNVNGKVKDGPVKSSAISEEVLMELDVLIAHRRTDAAIDIITALKANKSEEEVDPDVKERADQVFDILAYDLVSEFTPRRQVIATTNLLLRLGYDDETRTKFLQARSGIIARRVDQIRKNPEDIPFYIAQVATITFTLIKSTIAIYKDCFTANAMASKIVDWTYRHVEQYASSFATNMEGIKPQSEAFLRAVALTKKQTEQLKDIGMNMDFVLRDVLEPEMTTAPPLPPRRTIQHSPQEHSSLPVSTVAEKALSSSRSESV</sequence>
<accession>A0A1E3Q2N8</accession>
<reference evidence="7 8" key="1">
    <citation type="journal article" date="2016" name="Proc. Natl. Acad. Sci. U.S.A.">
        <title>Comparative genomics of biotechnologically important yeasts.</title>
        <authorList>
            <person name="Riley R."/>
            <person name="Haridas S."/>
            <person name="Wolfe K.H."/>
            <person name="Lopes M.R."/>
            <person name="Hittinger C.T."/>
            <person name="Goeker M."/>
            <person name="Salamov A.A."/>
            <person name="Wisecaver J.H."/>
            <person name="Long T.M."/>
            <person name="Calvey C.H."/>
            <person name="Aerts A.L."/>
            <person name="Barry K.W."/>
            <person name="Choi C."/>
            <person name="Clum A."/>
            <person name="Coughlan A.Y."/>
            <person name="Deshpande S."/>
            <person name="Douglass A.P."/>
            <person name="Hanson S.J."/>
            <person name="Klenk H.-P."/>
            <person name="LaButti K.M."/>
            <person name="Lapidus A."/>
            <person name="Lindquist E.A."/>
            <person name="Lipzen A.M."/>
            <person name="Meier-Kolthoff J.P."/>
            <person name="Ohm R.A."/>
            <person name="Otillar R.P."/>
            <person name="Pangilinan J.L."/>
            <person name="Peng Y."/>
            <person name="Rokas A."/>
            <person name="Rosa C.A."/>
            <person name="Scheuner C."/>
            <person name="Sibirny A.A."/>
            <person name="Slot J.C."/>
            <person name="Stielow J.B."/>
            <person name="Sun H."/>
            <person name="Kurtzman C.P."/>
            <person name="Blackwell M."/>
            <person name="Grigoriev I.V."/>
            <person name="Jeffries T.W."/>
        </authorList>
    </citation>
    <scope>NUCLEOTIDE SEQUENCE [LARGE SCALE GENOMIC DNA]</scope>
    <source>
        <strain evidence="7 8">NRRL Y-11557</strain>
    </source>
</reference>
<dbReference type="InterPro" id="IPR042560">
    <property type="entry name" value="Exo84_C_2"/>
</dbReference>
<organism evidence="7 8">
    <name type="scientific">Lipomyces starkeyi NRRL Y-11557</name>
    <dbReference type="NCBI Taxonomy" id="675824"/>
    <lineage>
        <taxon>Eukaryota</taxon>
        <taxon>Fungi</taxon>
        <taxon>Dikarya</taxon>
        <taxon>Ascomycota</taxon>
        <taxon>Saccharomycotina</taxon>
        <taxon>Lipomycetes</taxon>
        <taxon>Lipomycetales</taxon>
        <taxon>Lipomycetaceae</taxon>
        <taxon>Lipomyces</taxon>
    </lineage>
</organism>
<proteinExistence type="inferred from homology"/>
<protein>
    <recommendedName>
        <fullName evidence="6">Exocyst component Exo84 C-terminal domain-containing protein</fullName>
    </recommendedName>
</protein>
<dbReference type="InterPro" id="IPR032403">
    <property type="entry name" value="Exo84_C"/>
</dbReference>
<dbReference type="OrthoDB" id="642193at2759"/>
<evidence type="ECO:0000313" key="7">
    <source>
        <dbReference type="EMBL" id="ODQ71287.1"/>
    </source>
</evidence>
<keyword evidence="3" id="KW-0268">Exocytosis</keyword>
<feature type="region of interest" description="Disordered" evidence="5">
    <location>
        <begin position="1"/>
        <end position="164"/>
    </location>
</feature>
<dbReference type="GO" id="GO:0006893">
    <property type="term" value="P:Golgi to plasma membrane transport"/>
    <property type="evidence" value="ECO:0007669"/>
    <property type="project" value="TreeGrafter"/>
</dbReference>
<dbReference type="Gene3D" id="1.20.58.1220">
    <property type="entry name" value="Exo84p, C-terminal helical domain"/>
    <property type="match status" value="1"/>
</dbReference>
<dbReference type="Pfam" id="PF16528">
    <property type="entry name" value="Exo84_C"/>
    <property type="match status" value="1"/>
</dbReference>
<dbReference type="AlphaFoldDB" id="A0A1E3Q2N8"/>
<dbReference type="Proteomes" id="UP000094385">
    <property type="component" value="Unassembled WGS sequence"/>
</dbReference>
<dbReference type="InterPro" id="IPR016159">
    <property type="entry name" value="Cullin_repeat-like_dom_sf"/>
</dbReference>
<comment type="similarity">
    <text evidence="1">Belongs to the EXO84 family.</text>
</comment>
<dbReference type="SUPFAM" id="SSF74788">
    <property type="entry name" value="Cullin repeat-like"/>
    <property type="match status" value="1"/>
</dbReference>
<keyword evidence="8" id="KW-1185">Reference proteome</keyword>
<evidence type="ECO:0000259" key="6">
    <source>
        <dbReference type="Pfam" id="PF16528"/>
    </source>
</evidence>
<dbReference type="GO" id="GO:0000145">
    <property type="term" value="C:exocyst"/>
    <property type="evidence" value="ECO:0007669"/>
    <property type="project" value="InterPro"/>
</dbReference>
<feature type="region of interest" description="Disordered" evidence="5">
    <location>
        <begin position="559"/>
        <end position="598"/>
    </location>
</feature>
<name>A0A1E3Q2N8_LIPST</name>
<dbReference type="Gene3D" id="1.20.58.1210">
    <property type="entry name" value="Exo84p, N-terminal helical domain"/>
    <property type="match status" value="1"/>
</dbReference>